<name>A0ABV2AU21_9EUKA</name>
<keyword evidence="2" id="KW-1185">Reference proteome</keyword>
<organism evidence="1 2">
    <name type="scientific">Bonamia ostreae</name>
    <dbReference type="NCBI Taxonomy" id="126728"/>
    <lineage>
        <taxon>Eukaryota</taxon>
        <taxon>Sar</taxon>
        <taxon>Rhizaria</taxon>
        <taxon>Endomyxa</taxon>
        <taxon>Ascetosporea</taxon>
        <taxon>Haplosporida</taxon>
        <taxon>Bonamia</taxon>
    </lineage>
</organism>
<gene>
    <name evidence="1" type="ORF">MHBO_004721</name>
</gene>
<dbReference type="Proteomes" id="UP001439008">
    <property type="component" value="Unassembled WGS sequence"/>
</dbReference>
<protein>
    <submittedName>
        <fullName evidence="1">Uncharacterized protein</fullName>
    </submittedName>
</protein>
<sequence>MRSRAKITKLERKAQSFFSQTIELNTFQEEVKGYYQCVAVSVAGEGASKEIQVNTTEGKI</sequence>
<proteinExistence type="predicted"/>
<evidence type="ECO:0000313" key="1">
    <source>
        <dbReference type="EMBL" id="MES1923178.1"/>
    </source>
</evidence>
<evidence type="ECO:0000313" key="2">
    <source>
        <dbReference type="Proteomes" id="UP001439008"/>
    </source>
</evidence>
<comment type="caution">
    <text evidence="1">The sequence shown here is derived from an EMBL/GenBank/DDBJ whole genome shotgun (WGS) entry which is preliminary data.</text>
</comment>
<accession>A0ABV2AU21</accession>
<reference evidence="1 2" key="1">
    <citation type="journal article" date="2024" name="BMC Biol.">
        <title>Comparative genomics of Ascetosporea gives new insight into the evolutionary basis for animal parasitism in Rhizaria.</title>
        <authorList>
            <person name="Hiltunen Thoren M."/>
            <person name="Onut-Brannstrom I."/>
            <person name="Alfjorden A."/>
            <person name="Peckova H."/>
            <person name="Swords F."/>
            <person name="Hooper C."/>
            <person name="Holzer A.S."/>
            <person name="Bass D."/>
            <person name="Burki F."/>
        </authorList>
    </citation>
    <scope>NUCLEOTIDE SEQUENCE [LARGE SCALE GENOMIC DNA]</scope>
    <source>
        <strain evidence="1">20-A016</strain>
    </source>
</reference>
<dbReference type="EMBL" id="JBDODL010004998">
    <property type="protein sequence ID" value="MES1923178.1"/>
    <property type="molecule type" value="Genomic_DNA"/>
</dbReference>